<dbReference type="AlphaFoldDB" id="A0A9Q1CKW2"/>
<organism evidence="2 3">
    <name type="scientific">Holothuria leucospilota</name>
    <name type="common">Black long sea cucumber</name>
    <name type="synonym">Mertensiothuria leucospilota</name>
    <dbReference type="NCBI Taxonomy" id="206669"/>
    <lineage>
        <taxon>Eukaryota</taxon>
        <taxon>Metazoa</taxon>
        <taxon>Echinodermata</taxon>
        <taxon>Eleutherozoa</taxon>
        <taxon>Echinozoa</taxon>
        <taxon>Holothuroidea</taxon>
        <taxon>Aspidochirotacea</taxon>
        <taxon>Aspidochirotida</taxon>
        <taxon>Holothuriidae</taxon>
        <taxon>Holothuria</taxon>
    </lineage>
</organism>
<dbReference type="Proteomes" id="UP001152320">
    <property type="component" value="Chromosome 2"/>
</dbReference>
<feature type="region of interest" description="Disordered" evidence="1">
    <location>
        <begin position="21"/>
        <end position="45"/>
    </location>
</feature>
<protein>
    <submittedName>
        <fullName evidence="2">Solute carrier family 23 member 1</fullName>
    </submittedName>
</protein>
<feature type="compositionally biased region" description="Basic and acidic residues" evidence="1">
    <location>
        <begin position="21"/>
        <end position="44"/>
    </location>
</feature>
<evidence type="ECO:0000256" key="1">
    <source>
        <dbReference type="SAM" id="MobiDB-lite"/>
    </source>
</evidence>
<reference evidence="2" key="1">
    <citation type="submission" date="2021-10" db="EMBL/GenBank/DDBJ databases">
        <title>Tropical sea cucumber genome reveals ecological adaptation and Cuvierian tubules defense mechanism.</title>
        <authorList>
            <person name="Chen T."/>
        </authorList>
    </citation>
    <scope>NUCLEOTIDE SEQUENCE</scope>
    <source>
        <strain evidence="2">Nanhai2018</strain>
        <tissue evidence="2">Muscle</tissue>
    </source>
</reference>
<name>A0A9Q1CKW2_HOLLE</name>
<evidence type="ECO:0000313" key="3">
    <source>
        <dbReference type="Proteomes" id="UP001152320"/>
    </source>
</evidence>
<comment type="caution">
    <text evidence="2">The sequence shown here is derived from an EMBL/GenBank/DDBJ whole genome shotgun (WGS) entry which is preliminary data.</text>
</comment>
<dbReference type="EMBL" id="JAIZAY010000002">
    <property type="protein sequence ID" value="KAJ8047242.1"/>
    <property type="molecule type" value="Genomic_DNA"/>
</dbReference>
<gene>
    <name evidence="2" type="ORF">HOLleu_06196</name>
</gene>
<accession>A0A9Q1CKW2</accession>
<sequence length="94" mass="10660">MLIAAVTSTVLDNVIVGTPEEKGMHWKEEMESGKDSGDKKEKASPEASKIYDLPFGMNLVTQRKWTRFIPFCPTFKKSEKRNANVHQFELVASE</sequence>
<evidence type="ECO:0000313" key="2">
    <source>
        <dbReference type="EMBL" id="KAJ8047242.1"/>
    </source>
</evidence>
<keyword evidence="3" id="KW-1185">Reference proteome</keyword>
<proteinExistence type="predicted"/>
<dbReference type="OrthoDB" id="1641903at2759"/>